<sequence length="73" mass="8603">MIRGSYWDVSRSNGRPASEPQGCCRRLSCGTPRHEVIKVDIVMLRQSTAVKNWIDFGGKSERRRCCWRSYRRR</sequence>
<proteinExistence type="predicted"/>
<dbReference type="EMBL" id="JAVLET010000021">
    <property type="protein sequence ID" value="KAL0464967.1"/>
    <property type="molecule type" value="Genomic_DNA"/>
</dbReference>
<name>A0ABR3CY25_NEUIN</name>
<comment type="caution">
    <text evidence="1">The sequence shown here is derived from an EMBL/GenBank/DDBJ whole genome shotgun (WGS) entry which is preliminary data.</text>
</comment>
<protein>
    <submittedName>
        <fullName evidence="1">Uncharacterized protein</fullName>
    </submittedName>
</protein>
<organism evidence="1 2">
    <name type="scientific">Neurospora intermedia</name>
    <dbReference type="NCBI Taxonomy" id="5142"/>
    <lineage>
        <taxon>Eukaryota</taxon>
        <taxon>Fungi</taxon>
        <taxon>Dikarya</taxon>
        <taxon>Ascomycota</taxon>
        <taxon>Pezizomycotina</taxon>
        <taxon>Sordariomycetes</taxon>
        <taxon>Sordariomycetidae</taxon>
        <taxon>Sordariales</taxon>
        <taxon>Sordariaceae</taxon>
        <taxon>Neurospora</taxon>
    </lineage>
</organism>
<evidence type="ECO:0000313" key="2">
    <source>
        <dbReference type="Proteomes" id="UP001451303"/>
    </source>
</evidence>
<evidence type="ECO:0000313" key="1">
    <source>
        <dbReference type="EMBL" id="KAL0464967.1"/>
    </source>
</evidence>
<reference evidence="1 2" key="1">
    <citation type="submission" date="2023-09" db="EMBL/GenBank/DDBJ databases">
        <title>Multi-omics analysis of a traditional fermented food reveals byproduct-associated fungal strains for waste-to-food upcycling.</title>
        <authorList>
            <consortium name="Lawrence Berkeley National Laboratory"/>
            <person name="Rekdal V.M."/>
            <person name="Villalobos-Escobedo J.M."/>
            <person name="Rodriguez-Valeron N."/>
            <person name="Garcia M.O."/>
            <person name="Vasquez D.P."/>
            <person name="Damayanti I."/>
            <person name="Sorensen P.M."/>
            <person name="Baidoo E.E."/>
            <person name="De Carvalho A.C."/>
            <person name="Riley R."/>
            <person name="Lipzen A."/>
            <person name="He G."/>
            <person name="Yan M."/>
            <person name="Haridas S."/>
            <person name="Daum C."/>
            <person name="Yoshinaga Y."/>
            <person name="Ng V."/>
            <person name="Grigoriev I.V."/>
            <person name="Munk R."/>
            <person name="Nuraida L."/>
            <person name="Wijaya C.H."/>
            <person name="Morales P.-C."/>
            <person name="Keasling J.D."/>
        </authorList>
    </citation>
    <scope>NUCLEOTIDE SEQUENCE [LARGE SCALE GENOMIC DNA]</scope>
    <source>
        <strain evidence="1 2">FGSC 2613</strain>
    </source>
</reference>
<dbReference type="Proteomes" id="UP001451303">
    <property type="component" value="Unassembled WGS sequence"/>
</dbReference>
<gene>
    <name evidence="1" type="ORF">QR685DRAFT_486296</name>
</gene>
<accession>A0ABR3CY25</accession>
<keyword evidence="2" id="KW-1185">Reference proteome</keyword>